<dbReference type="Proteomes" id="UP001164746">
    <property type="component" value="Chromosome 13"/>
</dbReference>
<keyword evidence="1" id="KW-0732">Signal</keyword>
<evidence type="ECO:0000256" key="1">
    <source>
        <dbReference type="SAM" id="SignalP"/>
    </source>
</evidence>
<evidence type="ECO:0000313" key="3">
    <source>
        <dbReference type="Proteomes" id="UP001164746"/>
    </source>
</evidence>
<feature type="signal peptide" evidence="1">
    <location>
        <begin position="1"/>
        <end position="18"/>
    </location>
</feature>
<dbReference type="EMBL" id="CP111024">
    <property type="protein sequence ID" value="WAR23636.1"/>
    <property type="molecule type" value="Genomic_DNA"/>
</dbReference>
<proteinExistence type="predicted"/>
<sequence length="246" mass="27710">MRRILYLTLMVFLASVEANGRHSQFRKEISGSTSQKARLGGPNNNILPDGQLGVPQPSPDCVMTWQDFATHVVGKTWLAIYNINGYRDLFPVTPYGSKITWTVTGERQATRDATLWQPADSSCLNLTSDFERTHPTKAIMAQIVSGVISNRVDTLVSNDPSKYLIFHICYDITEVVAGKCPKVFVLLMIPKKSIRSIGEPFVIEDDLGWEWAWRGTGEHFYIRPNYKDIQSAPNCEDERQPGLSNE</sequence>
<protein>
    <submittedName>
        <fullName evidence="2">Uncharacterized protein</fullName>
    </submittedName>
</protein>
<evidence type="ECO:0000313" key="2">
    <source>
        <dbReference type="EMBL" id="WAR23636.1"/>
    </source>
</evidence>
<accession>A0ABY7FWU1</accession>
<feature type="chain" id="PRO_5047234209" evidence="1">
    <location>
        <begin position="19"/>
        <end position="246"/>
    </location>
</feature>
<reference evidence="2" key="1">
    <citation type="submission" date="2022-11" db="EMBL/GenBank/DDBJ databases">
        <title>Centuries of genome instability and evolution in soft-shell clam transmissible cancer (bioRxiv).</title>
        <authorList>
            <person name="Hart S.F.M."/>
            <person name="Yonemitsu M.A."/>
            <person name="Giersch R.M."/>
            <person name="Beal B.F."/>
            <person name="Arriagada G."/>
            <person name="Davis B.W."/>
            <person name="Ostrander E.A."/>
            <person name="Goff S.P."/>
            <person name="Metzger M.J."/>
        </authorList>
    </citation>
    <scope>NUCLEOTIDE SEQUENCE</scope>
    <source>
        <strain evidence="2">MELC-2E11</strain>
        <tissue evidence="2">Siphon/mantle</tissue>
    </source>
</reference>
<name>A0ABY7FWU1_MYAAR</name>
<keyword evidence="3" id="KW-1185">Reference proteome</keyword>
<organism evidence="2 3">
    <name type="scientific">Mya arenaria</name>
    <name type="common">Soft-shell clam</name>
    <dbReference type="NCBI Taxonomy" id="6604"/>
    <lineage>
        <taxon>Eukaryota</taxon>
        <taxon>Metazoa</taxon>
        <taxon>Spiralia</taxon>
        <taxon>Lophotrochozoa</taxon>
        <taxon>Mollusca</taxon>
        <taxon>Bivalvia</taxon>
        <taxon>Autobranchia</taxon>
        <taxon>Heteroconchia</taxon>
        <taxon>Euheterodonta</taxon>
        <taxon>Imparidentia</taxon>
        <taxon>Neoheterodontei</taxon>
        <taxon>Myida</taxon>
        <taxon>Myoidea</taxon>
        <taxon>Myidae</taxon>
        <taxon>Mya</taxon>
    </lineage>
</organism>
<gene>
    <name evidence="2" type="ORF">MAR_037305</name>
</gene>